<gene>
    <name evidence="1" type="ORF">TrRE_jg2305</name>
</gene>
<sequence>MFNYDDWGWGSKVVIGDFDDLANCAALAHSLLALAGSLEGKVRKVERENKAHAGKTKGIRGTIGTLLGLGKRLAMLARVEVRCAVFKHMGGMCRDEGLFGGGDGKDSTARVEQASDLCDWLVRGSEVVMGVAGGRFERWTFGGVEVLLAKTLLRSFRFMSKKLLEMYKEQGDAGEFEKAIKGRRMQGIGAAEKEWLVANKRLEK</sequence>
<proteinExistence type="predicted"/>
<name>A0A9W6ZMH8_9STRA</name>
<reference evidence="1" key="1">
    <citation type="submission" date="2022-07" db="EMBL/GenBank/DDBJ databases">
        <title>Genome analysis of Parmales, a sister group of diatoms, reveals the evolutionary specialization of diatoms from phago-mixotrophs to photoautotrophs.</title>
        <authorList>
            <person name="Ban H."/>
            <person name="Sato S."/>
            <person name="Yoshikawa S."/>
            <person name="Kazumasa Y."/>
            <person name="Nakamura Y."/>
            <person name="Ichinomiya M."/>
            <person name="Saitoh K."/>
            <person name="Sato N."/>
            <person name="Blanc-Mathieu R."/>
            <person name="Endo H."/>
            <person name="Kuwata A."/>
            <person name="Ogata H."/>
        </authorList>
    </citation>
    <scope>NUCLEOTIDE SEQUENCE</scope>
</reference>
<evidence type="ECO:0000313" key="2">
    <source>
        <dbReference type="Proteomes" id="UP001165082"/>
    </source>
</evidence>
<dbReference type="EMBL" id="BRXZ01003486">
    <property type="protein sequence ID" value="GMH55671.1"/>
    <property type="molecule type" value="Genomic_DNA"/>
</dbReference>
<protein>
    <submittedName>
        <fullName evidence="1">Uncharacterized protein</fullName>
    </submittedName>
</protein>
<accession>A0A9W6ZMH8</accession>
<keyword evidence="2" id="KW-1185">Reference proteome</keyword>
<evidence type="ECO:0000313" key="1">
    <source>
        <dbReference type="EMBL" id="GMH55671.1"/>
    </source>
</evidence>
<dbReference type="AlphaFoldDB" id="A0A9W6ZMH8"/>
<comment type="caution">
    <text evidence="1">The sequence shown here is derived from an EMBL/GenBank/DDBJ whole genome shotgun (WGS) entry which is preliminary data.</text>
</comment>
<organism evidence="1 2">
    <name type="scientific">Triparma retinervis</name>
    <dbReference type="NCBI Taxonomy" id="2557542"/>
    <lineage>
        <taxon>Eukaryota</taxon>
        <taxon>Sar</taxon>
        <taxon>Stramenopiles</taxon>
        <taxon>Ochrophyta</taxon>
        <taxon>Bolidophyceae</taxon>
        <taxon>Parmales</taxon>
        <taxon>Triparmaceae</taxon>
        <taxon>Triparma</taxon>
    </lineage>
</organism>
<dbReference type="Proteomes" id="UP001165082">
    <property type="component" value="Unassembled WGS sequence"/>
</dbReference>